<gene>
    <name evidence="7" type="primary">rbsA_9</name>
    <name evidence="7" type="ORF">BWY41_01491</name>
</gene>
<dbReference type="EMBL" id="MWBQ01000118">
    <property type="protein sequence ID" value="OQA56428.1"/>
    <property type="molecule type" value="Genomic_DNA"/>
</dbReference>
<dbReference type="Proteomes" id="UP000485569">
    <property type="component" value="Unassembled WGS sequence"/>
</dbReference>
<keyword evidence="2" id="KW-0677">Repeat</keyword>
<comment type="caution">
    <text evidence="7">The sequence shown here is derived from an EMBL/GenBank/DDBJ whole genome shotgun (WGS) entry which is preliminary data.</text>
</comment>
<keyword evidence="1" id="KW-0813">Transport</keyword>
<organism evidence="7">
    <name type="scientific">Candidatus Atribacter allofermentans</name>
    <dbReference type="NCBI Taxonomy" id="1852833"/>
    <lineage>
        <taxon>Bacteria</taxon>
        <taxon>Pseudomonadati</taxon>
        <taxon>Atribacterota</taxon>
        <taxon>Atribacteria</taxon>
        <taxon>Atribacterales</taxon>
        <taxon>Atribacteraceae</taxon>
        <taxon>Atribacter</taxon>
    </lineage>
</organism>
<evidence type="ECO:0000256" key="3">
    <source>
        <dbReference type="ARBA" id="ARBA00022741"/>
    </source>
</evidence>
<dbReference type="Gene3D" id="3.40.50.300">
    <property type="entry name" value="P-loop containing nucleotide triphosphate hydrolases"/>
    <property type="match status" value="2"/>
</dbReference>
<dbReference type="SMART" id="SM00382">
    <property type="entry name" value="AAA"/>
    <property type="match status" value="2"/>
</dbReference>
<dbReference type="InterPro" id="IPR003439">
    <property type="entry name" value="ABC_transporter-like_ATP-bd"/>
</dbReference>
<keyword evidence="5" id="KW-0175">Coiled coil</keyword>
<evidence type="ECO:0000259" key="6">
    <source>
        <dbReference type="PROSITE" id="PS50893"/>
    </source>
</evidence>
<sequence>MSFILEARNLKKSFDGVVALSDANFTLNQGEICGLVGANGSGKTTFARIISGLIHPDSGQLYLYGSQISLKSHLEAERLEISMVHQNLSLIPEMTVWENINLGREFTTPLGILKKEAALNRAKEALQELQVNISFYDKVSQLAPSDKQLLEIVKALSRHPKILILDEPTASLGFRQVDILFEKLNQLKNNGVSVIFISHRIWEITKICDRLVAFRNGKTVGEVDFHQQPRDERLIIPLITGKKENEKSIHEKRSYRSFDTHQLVLEVDNLSKKEKLHNVTFKIREGEIVGLGGLNGQGQEEILLILSGYLKKTSGKIKMNNQEVFLKNSGQAIKRGIFLVPGDRQKEGLFLNHNVFTNLIYPQVALKKQKFLLPLKELHQAVTTTIQTISLIPPDPRKLVSHLSGGNQQKVVIGKWLSLSPKILLLNDPTKGVDVETRRNLYKIIADLSNQGVSVLLYASDNEELIANCDRVLIVFEGQIVEEICGEGICEENLIACSLRVQ</sequence>
<dbReference type="CDD" id="cd03216">
    <property type="entry name" value="ABC_Carb_Monos_I"/>
    <property type="match status" value="1"/>
</dbReference>
<evidence type="ECO:0000256" key="5">
    <source>
        <dbReference type="SAM" id="Coils"/>
    </source>
</evidence>
<name>A0A1V5SPM0_9BACT</name>
<dbReference type="SUPFAM" id="SSF52540">
    <property type="entry name" value="P-loop containing nucleoside triphosphate hydrolases"/>
    <property type="match status" value="2"/>
</dbReference>
<evidence type="ECO:0000256" key="2">
    <source>
        <dbReference type="ARBA" id="ARBA00022737"/>
    </source>
</evidence>
<dbReference type="PANTHER" id="PTHR43790">
    <property type="entry name" value="CARBOHYDRATE TRANSPORT ATP-BINDING PROTEIN MG119-RELATED"/>
    <property type="match status" value="1"/>
</dbReference>
<dbReference type="InterPro" id="IPR050107">
    <property type="entry name" value="ABC_carbohydrate_import_ATPase"/>
</dbReference>
<keyword evidence="3" id="KW-0547">Nucleotide-binding</keyword>
<dbReference type="GO" id="GO:0016887">
    <property type="term" value="F:ATP hydrolysis activity"/>
    <property type="evidence" value="ECO:0007669"/>
    <property type="project" value="InterPro"/>
</dbReference>
<feature type="domain" description="ABC transporter" evidence="6">
    <location>
        <begin position="255"/>
        <end position="502"/>
    </location>
</feature>
<evidence type="ECO:0000313" key="7">
    <source>
        <dbReference type="EMBL" id="OQA56428.1"/>
    </source>
</evidence>
<protein>
    <submittedName>
        <fullName evidence="7">Ribose import ATP-binding protein RbsA</fullName>
        <ecNumber evidence="7">3.6.3.17</ecNumber>
    </submittedName>
</protein>
<dbReference type="PROSITE" id="PS00211">
    <property type="entry name" value="ABC_TRANSPORTER_1"/>
    <property type="match status" value="1"/>
</dbReference>
<feature type="coiled-coil region" evidence="5">
    <location>
        <begin position="112"/>
        <end position="139"/>
    </location>
</feature>
<dbReference type="GO" id="GO:0005524">
    <property type="term" value="F:ATP binding"/>
    <property type="evidence" value="ECO:0007669"/>
    <property type="project" value="UniProtKB-KW"/>
</dbReference>
<keyword evidence="4 7" id="KW-0067">ATP-binding</keyword>
<dbReference type="AlphaFoldDB" id="A0A1V5SPM0"/>
<feature type="domain" description="ABC transporter" evidence="6">
    <location>
        <begin position="5"/>
        <end position="241"/>
    </location>
</feature>
<dbReference type="InterPro" id="IPR027417">
    <property type="entry name" value="P-loop_NTPase"/>
</dbReference>
<reference evidence="7" key="1">
    <citation type="submission" date="2017-02" db="EMBL/GenBank/DDBJ databases">
        <title>Delving into the versatile metabolic prowess of the omnipresent phylum Bacteroidetes.</title>
        <authorList>
            <person name="Nobu M.K."/>
            <person name="Mei R."/>
            <person name="Narihiro T."/>
            <person name="Kuroda K."/>
            <person name="Liu W.-T."/>
        </authorList>
    </citation>
    <scope>NUCLEOTIDE SEQUENCE</scope>
    <source>
        <strain evidence="7">ADurb.Bin276</strain>
    </source>
</reference>
<keyword evidence="7" id="KW-0378">Hydrolase</keyword>
<accession>A0A1V5SPM0</accession>
<dbReference type="PROSITE" id="PS50893">
    <property type="entry name" value="ABC_TRANSPORTER_2"/>
    <property type="match status" value="2"/>
</dbReference>
<proteinExistence type="predicted"/>
<dbReference type="CDD" id="cd03215">
    <property type="entry name" value="ABC_Carb_Monos_II"/>
    <property type="match status" value="1"/>
</dbReference>
<dbReference type="InterPro" id="IPR003593">
    <property type="entry name" value="AAA+_ATPase"/>
</dbReference>
<evidence type="ECO:0000256" key="4">
    <source>
        <dbReference type="ARBA" id="ARBA00022840"/>
    </source>
</evidence>
<dbReference type="InterPro" id="IPR017871">
    <property type="entry name" value="ABC_transporter-like_CS"/>
</dbReference>
<evidence type="ECO:0000256" key="1">
    <source>
        <dbReference type="ARBA" id="ARBA00022448"/>
    </source>
</evidence>
<dbReference type="EC" id="3.6.3.17" evidence="7"/>
<dbReference type="PANTHER" id="PTHR43790:SF9">
    <property type="entry name" value="GALACTOFURANOSE TRANSPORTER ATP-BINDING PROTEIN YTFR"/>
    <property type="match status" value="1"/>
</dbReference>
<dbReference type="Pfam" id="PF00005">
    <property type="entry name" value="ABC_tran"/>
    <property type="match status" value="2"/>
</dbReference>